<reference evidence="4 5" key="1">
    <citation type="submission" date="2018-06" db="EMBL/GenBank/DDBJ databases">
        <title>Genomic Encyclopedia of Type Strains, Phase III (KMG-III): the genomes of soil and plant-associated and newly described type strains.</title>
        <authorList>
            <person name="Whitman W."/>
        </authorList>
    </citation>
    <scope>NUCLEOTIDE SEQUENCE [LARGE SCALE GENOMIC DNA]</scope>
    <source>
        <strain evidence="4 5">LMG 23644</strain>
    </source>
</reference>
<feature type="chain" id="PRO_5016441065" evidence="3">
    <location>
        <begin position="26"/>
        <end position="359"/>
    </location>
</feature>
<name>A0A329B6L7_9BURK</name>
<feature type="region of interest" description="Disordered" evidence="2">
    <location>
        <begin position="333"/>
        <end position="359"/>
    </location>
</feature>
<dbReference type="Pfam" id="PF05929">
    <property type="entry name" value="Phage_GPO"/>
    <property type="match status" value="1"/>
</dbReference>
<evidence type="ECO:0000313" key="5">
    <source>
        <dbReference type="Proteomes" id="UP000248918"/>
    </source>
</evidence>
<protein>
    <submittedName>
        <fullName evidence="4">Capsid scaffolding serine peptidase GPO</fullName>
    </submittedName>
</protein>
<dbReference type="Proteomes" id="UP000248918">
    <property type="component" value="Unassembled WGS sequence"/>
</dbReference>
<dbReference type="AlphaFoldDB" id="A0A329B6L7"/>
<feature type="signal peptide" evidence="3">
    <location>
        <begin position="1"/>
        <end position="25"/>
    </location>
</feature>
<evidence type="ECO:0000313" key="4">
    <source>
        <dbReference type="EMBL" id="RAS16064.1"/>
    </source>
</evidence>
<proteinExistence type="predicted"/>
<comment type="caution">
    <text evidence="4">The sequence shown here is derived from an EMBL/GenBank/DDBJ whole genome shotgun (WGS) entry which is preliminary data.</text>
</comment>
<evidence type="ECO:0000256" key="3">
    <source>
        <dbReference type="SAM" id="SignalP"/>
    </source>
</evidence>
<evidence type="ECO:0000256" key="2">
    <source>
        <dbReference type="SAM" id="MobiDB-lite"/>
    </source>
</evidence>
<feature type="coiled-coil region" evidence="1">
    <location>
        <begin position="301"/>
        <end position="328"/>
    </location>
</feature>
<dbReference type="OrthoDB" id="5625143at2"/>
<dbReference type="RefSeq" id="WP_111935871.1">
    <property type="nucleotide sequence ID" value="NZ_CADFFP010000048.1"/>
</dbReference>
<sequence length="359" mass="37984">MFKRKLSPMSVAVAALAFVSIDAHAAAVSVSAILQHGDVIGAFGQHAGYAIGAAMGIGSIASVDGKGNHAANDKWFRVAVEGATTDGRSVERDWIQQMASSYNREVYGARVNCEHVRGYAPMSQNQPFGSYGDVTALKAEQIADGPLKGKLALYAQIAPTQALIDLTKAGQKIYSSIEISYSFADTKQAYLIGLAVTDSPASLGTEILSFAAGQKENPFANRKQSPENLFSEAMETPFEFDAPGGPETTQTPPVTTSVFKRVGEILGLVKEKGATDDKRFADTTQAIETLAEHGQQQAARVDEFAAQLDQLTNDLAAEKRAHEATAQALANLTTNLSQQSGGQQRPPVTGSAGTVKTDC</sequence>
<organism evidence="4 5">
    <name type="scientific">Paraburkholderia bryophila</name>
    <dbReference type="NCBI Taxonomy" id="420952"/>
    <lineage>
        <taxon>Bacteria</taxon>
        <taxon>Pseudomonadati</taxon>
        <taxon>Pseudomonadota</taxon>
        <taxon>Betaproteobacteria</taxon>
        <taxon>Burkholderiales</taxon>
        <taxon>Burkholderiaceae</taxon>
        <taxon>Paraburkholderia</taxon>
    </lineage>
</organism>
<accession>A0A329B6L7</accession>
<evidence type="ECO:0000256" key="1">
    <source>
        <dbReference type="SAM" id="Coils"/>
    </source>
</evidence>
<dbReference type="EMBL" id="QLTK01000051">
    <property type="protein sequence ID" value="RAS16064.1"/>
    <property type="molecule type" value="Genomic_DNA"/>
</dbReference>
<keyword evidence="1" id="KW-0175">Coiled coil</keyword>
<dbReference type="InterPro" id="IPR009228">
    <property type="entry name" value="Capsid_scaffold_GpO"/>
</dbReference>
<gene>
    <name evidence="4" type="ORF">BX591_15121</name>
</gene>
<keyword evidence="3" id="KW-0732">Signal</keyword>